<name>A0A9X1JP28_9SPHN</name>
<keyword evidence="2" id="KW-1185">Reference proteome</keyword>
<dbReference type="AlphaFoldDB" id="A0A9X1JP28"/>
<proteinExistence type="predicted"/>
<evidence type="ECO:0000313" key="2">
    <source>
        <dbReference type="Proteomes" id="UP001138681"/>
    </source>
</evidence>
<dbReference type="PANTHER" id="PTHR43737">
    <property type="entry name" value="BLL7424 PROTEIN"/>
    <property type="match status" value="1"/>
</dbReference>
<dbReference type="EMBL" id="JAGSPC010000001">
    <property type="protein sequence ID" value="MBV7258997.1"/>
    <property type="molecule type" value="Genomic_DNA"/>
</dbReference>
<reference evidence="1" key="1">
    <citation type="submission" date="2021-04" db="EMBL/GenBank/DDBJ databases">
        <authorList>
            <person name="Pira H."/>
            <person name="Risdian C."/>
            <person name="Wink J."/>
        </authorList>
    </citation>
    <scope>NUCLEOTIDE SEQUENCE</scope>
    <source>
        <strain evidence="1">WH158</strain>
    </source>
</reference>
<comment type="caution">
    <text evidence="1">The sequence shown here is derived from an EMBL/GenBank/DDBJ whole genome shotgun (WGS) entry which is preliminary data.</text>
</comment>
<organism evidence="1 2">
    <name type="scientific">Erythrobacter crassostreae</name>
    <dbReference type="NCBI Taxonomy" id="2828328"/>
    <lineage>
        <taxon>Bacteria</taxon>
        <taxon>Pseudomonadati</taxon>
        <taxon>Pseudomonadota</taxon>
        <taxon>Alphaproteobacteria</taxon>
        <taxon>Sphingomonadales</taxon>
        <taxon>Erythrobacteraceae</taxon>
        <taxon>Erythrobacter/Porphyrobacter group</taxon>
        <taxon>Erythrobacter</taxon>
    </lineage>
</organism>
<sequence length="478" mass="51443">MYIGKSDDLSRRAFIKRSTQLASAGATSSFGLGLAGVAESAAFGATDGYKALVCVFLSGGNDHANTLIPYDPVNHAKYFAIRGHPDPSTGQVVGFNRDQLLPTALVQDANQILTDDIHYALSPWMPRLKTHFDDGRLAPVLNVGTLEAPLTKAQYESGDKTKFPRPQFLFSHNDQSSIWQSSQPEGARSGWGGRMSDLAQGANQNSMFTCINVAGTSVFLNGETAVPYRITPSGPGLISGLRRNVQGSSTASRALDELIRSTDPNILKADYADINRRSIEYGAFINDALARSTISTDFGSSNDLADQLAIVARLIASRNSLGVSRQVFYVTIKGFDSHSNLNAHQRLLGEVDYALDAFYSATLEMGISDQVTLFTASDFGRTLSINGTGSDHGWGGHHFVLGGAVRGHRFYGTAPSVSLNSEDQVGRGRLLPNTSVDEYSATLAKWFGVSETEMSSVQPNIGRFASPDLGFMKNSDAF</sequence>
<dbReference type="RefSeq" id="WP_218404251.1">
    <property type="nucleotide sequence ID" value="NZ_JAGSPC010000001.1"/>
</dbReference>
<gene>
    <name evidence="1" type="ORF">KCG46_05315</name>
</gene>
<dbReference type="PANTHER" id="PTHR43737:SF1">
    <property type="entry name" value="DUF1501 DOMAIN-CONTAINING PROTEIN"/>
    <property type="match status" value="1"/>
</dbReference>
<dbReference type="Pfam" id="PF07394">
    <property type="entry name" value="DUF1501"/>
    <property type="match status" value="1"/>
</dbReference>
<dbReference type="InterPro" id="IPR006311">
    <property type="entry name" value="TAT_signal"/>
</dbReference>
<protein>
    <submittedName>
        <fullName evidence="1">DUF1501 domain-containing protein</fullName>
    </submittedName>
</protein>
<evidence type="ECO:0000313" key="1">
    <source>
        <dbReference type="EMBL" id="MBV7258997.1"/>
    </source>
</evidence>
<accession>A0A9X1JP28</accession>
<dbReference type="InterPro" id="IPR010869">
    <property type="entry name" value="DUF1501"/>
</dbReference>
<dbReference type="Proteomes" id="UP001138681">
    <property type="component" value="Unassembled WGS sequence"/>
</dbReference>
<dbReference type="PROSITE" id="PS51318">
    <property type="entry name" value="TAT"/>
    <property type="match status" value="1"/>
</dbReference>